<dbReference type="SUPFAM" id="SSF52788">
    <property type="entry name" value="Phosphotyrosine protein phosphatases I"/>
    <property type="match status" value="1"/>
</dbReference>
<comment type="similarity">
    <text evidence="1">Belongs to the low molecular weight phosphotyrosine protein phosphatase family.</text>
</comment>
<dbReference type="RefSeq" id="WP_093026278.1">
    <property type="nucleotide sequence ID" value="NZ_FPBK01000017.1"/>
</dbReference>
<proteinExistence type="inferred from homology"/>
<name>A0A1I7IJY7_9FLAO</name>
<feature type="active site" description="Nucleophile" evidence="5">
    <location>
        <position position="9"/>
    </location>
</feature>
<gene>
    <name evidence="7" type="ORF">SAMN05216480_11719</name>
</gene>
<evidence type="ECO:0000313" key="8">
    <source>
        <dbReference type="Proteomes" id="UP000199138"/>
    </source>
</evidence>
<dbReference type="Gene3D" id="3.40.50.2300">
    <property type="match status" value="1"/>
</dbReference>
<keyword evidence="4" id="KW-0904">Protein phosphatase</keyword>
<accession>A0A1I7IJY7</accession>
<dbReference type="AlphaFoldDB" id="A0A1I7IJY7"/>
<dbReference type="Pfam" id="PF01451">
    <property type="entry name" value="LMWPc"/>
    <property type="match status" value="1"/>
</dbReference>
<dbReference type="InterPro" id="IPR017867">
    <property type="entry name" value="Tyr_phospatase_low_mol_wt"/>
</dbReference>
<evidence type="ECO:0000256" key="5">
    <source>
        <dbReference type="PIRSR" id="PIRSR617867-1"/>
    </source>
</evidence>
<protein>
    <recommendedName>
        <fullName evidence="2">protein-tyrosine-phosphatase</fullName>
        <ecNumber evidence="2">3.1.3.48</ecNumber>
    </recommendedName>
</protein>
<evidence type="ECO:0000256" key="4">
    <source>
        <dbReference type="ARBA" id="ARBA00022912"/>
    </source>
</evidence>
<dbReference type="InterPro" id="IPR050438">
    <property type="entry name" value="LMW_PTPase"/>
</dbReference>
<keyword evidence="3" id="KW-0378">Hydrolase</keyword>
<dbReference type="SMART" id="SM00226">
    <property type="entry name" value="LMWPc"/>
    <property type="match status" value="1"/>
</dbReference>
<reference evidence="7 8" key="1">
    <citation type="submission" date="2016-10" db="EMBL/GenBank/DDBJ databases">
        <authorList>
            <person name="de Groot N.N."/>
        </authorList>
    </citation>
    <scope>NUCLEOTIDE SEQUENCE [LARGE SCALE GENOMIC DNA]</scope>
    <source>
        <strain evidence="7 8">CGMCC 1.12333</strain>
    </source>
</reference>
<feature type="domain" description="Phosphotyrosine protein phosphatase I" evidence="6">
    <location>
        <begin position="3"/>
        <end position="149"/>
    </location>
</feature>
<evidence type="ECO:0000256" key="2">
    <source>
        <dbReference type="ARBA" id="ARBA00013064"/>
    </source>
</evidence>
<dbReference type="OrthoDB" id="9784339at2"/>
<dbReference type="EMBL" id="FPBK01000017">
    <property type="protein sequence ID" value="SFU73240.1"/>
    <property type="molecule type" value="Genomic_DNA"/>
</dbReference>
<dbReference type="PRINTS" id="PR00719">
    <property type="entry name" value="LMWPTPASE"/>
</dbReference>
<evidence type="ECO:0000259" key="6">
    <source>
        <dbReference type="SMART" id="SM00226"/>
    </source>
</evidence>
<keyword evidence="8" id="KW-1185">Reference proteome</keyword>
<dbReference type="InterPro" id="IPR023485">
    <property type="entry name" value="Ptyr_pPase"/>
</dbReference>
<evidence type="ECO:0000256" key="3">
    <source>
        <dbReference type="ARBA" id="ARBA00022801"/>
    </source>
</evidence>
<dbReference type="PANTHER" id="PTHR11717:SF7">
    <property type="entry name" value="LOW MOLECULAR WEIGHT PHOSPHOTYROSINE PROTEIN PHOSPHATASE"/>
    <property type="match status" value="1"/>
</dbReference>
<evidence type="ECO:0000313" key="7">
    <source>
        <dbReference type="EMBL" id="SFU73240.1"/>
    </source>
</evidence>
<sequence>MKTKILMVCLGNICRSPLAEGIFKHRLDPEKFEIDSAGTGSWHVGDLPDSRSIAIANENGIDITTQRCRQFKQSDFQEFDFIFVMDRSNYNNVIELANSQEEEQKVDFLLNLTQPGQNLAVPDPYYGGDQGFANVFQMIDLACDAFIEQYA</sequence>
<dbReference type="GO" id="GO:0004725">
    <property type="term" value="F:protein tyrosine phosphatase activity"/>
    <property type="evidence" value="ECO:0007669"/>
    <property type="project" value="UniProtKB-EC"/>
</dbReference>
<feature type="active site" description="Proton donor" evidence="5">
    <location>
        <position position="123"/>
    </location>
</feature>
<feature type="active site" evidence="5">
    <location>
        <position position="15"/>
    </location>
</feature>
<dbReference type="STRING" id="1224947.SAMN05216480_11719"/>
<dbReference type="InterPro" id="IPR036196">
    <property type="entry name" value="Ptyr_pPase_sf"/>
</dbReference>
<dbReference type="EC" id="3.1.3.48" evidence="2"/>
<dbReference type="Proteomes" id="UP000199138">
    <property type="component" value="Unassembled WGS sequence"/>
</dbReference>
<dbReference type="PANTHER" id="PTHR11717">
    <property type="entry name" value="LOW MOLECULAR WEIGHT PROTEIN TYROSINE PHOSPHATASE"/>
    <property type="match status" value="1"/>
</dbReference>
<dbReference type="CDD" id="cd16343">
    <property type="entry name" value="LMWPTP"/>
    <property type="match status" value="1"/>
</dbReference>
<organism evidence="7 8">
    <name type="scientific">Pustulibacterium marinum</name>
    <dbReference type="NCBI Taxonomy" id="1224947"/>
    <lineage>
        <taxon>Bacteria</taxon>
        <taxon>Pseudomonadati</taxon>
        <taxon>Bacteroidota</taxon>
        <taxon>Flavobacteriia</taxon>
        <taxon>Flavobacteriales</taxon>
        <taxon>Flavobacteriaceae</taxon>
        <taxon>Pustulibacterium</taxon>
    </lineage>
</organism>
<evidence type="ECO:0000256" key="1">
    <source>
        <dbReference type="ARBA" id="ARBA00011063"/>
    </source>
</evidence>